<keyword evidence="6" id="KW-1185">Reference proteome</keyword>
<comment type="caution">
    <text evidence="5">The sequence shown here is derived from an EMBL/GenBank/DDBJ whole genome shotgun (WGS) entry which is preliminary data.</text>
</comment>
<dbReference type="SUPFAM" id="SSF56053">
    <property type="entry name" value="Ribosomal protein L6"/>
    <property type="match status" value="2"/>
</dbReference>
<evidence type="ECO:0000256" key="2">
    <source>
        <dbReference type="ARBA" id="ARBA00022980"/>
    </source>
</evidence>
<dbReference type="GO" id="GO:0022625">
    <property type="term" value="C:cytosolic large ribosomal subunit"/>
    <property type="evidence" value="ECO:0007669"/>
    <property type="project" value="TreeGrafter"/>
</dbReference>
<dbReference type="Gene3D" id="3.90.930.12">
    <property type="entry name" value="Ribosomal protein L6, alpha-beta domain"/>
    <property type="match status" value="2"/>
</dbReference>
<keyword evidence="3" id="KW-0687">Ribonucleoprotein</keyword>
<keyword evidence="2 5" id="KW-0689">Ribosomal protein</keyword>
<dbReference type="Pfam" id="PF00347">
    <property type="entry name" value="Ribosomal_L6"/>
    <property type="match status" value="2"/>
</dbReference>
<protein>
    <submittedName>
        <fullName evidence="5">60S ribosomal protein L9-A</fullName>
    </submittedName>
</protein>
<evidence type="ECO:0000313" key="5">
    <source>
        <dbReference type="EMBL" id="OZJ04615.1"/>
    </source>
</evidence>
<proteinExistence type="inferred from homology"/>
<dbReference type="InterPro" id="IPR002359">
    <property type="entry name" value="Ribosomal_uL6_CS2"/>
</dbReference>
<dbReference type="InterPro" id="IPR000702">
    <property type="entry name" value="Ribosomal_uL6-like"/>
</dbReference>
<sequence>MRILEVIIPTDAASEDVMSSERHIYKDEELTIPDNVEVTVKARQVHVKGPRGELSRNLRHIDLEIQFITPKKLRFIVWHGNRKHVACIRTVRSLINNMIIGVTKGFQYKMRYVYAHFPINVAIPKEGEYVEIRNFLGEKVIRKIPILEGVKVEVSTAQKDELILTGNSIENVSQSAANIQQSCRVKRKDIRKFLDGIYISERNVLEDN</sequence>
<dbReference type="GO" id="GO:0003735">
    <property type="term" value="F:structural constituent of ribosome"/>
    <property type="evidence" value="ECO:0007669"/>
    <property type="project" value="InterPro"/>
</dbReference>
<dbReference type="OrthoDB" id="10252633at2759"/>
<comment type="similarity">
    <text evidence="1">Belongs to the universal ribosomal protein uL6 family.</text>
</comment>
<accession>A0A261Y1Y0</accession>
<dbReference type="PIRSF" id="PIRSF002162">
    <property type="entry name" value="Ribosomal_L6"/>
    <property type="match status" value="1"/>
</dbReference>
<dbReference type="PANTHER" id="PTHR11655">
    <property type="entry name" value="60S/50S RIBOSOMAL PROTEIN L6/L9"/>
    <property type="match status" value="1"/>
</dbReference>
<evidence type="ECO:0000313" key="6">
    <source>
        <dbReference type="Proteomes" id="UP000242875"/>
    </source>
</evidence>
<dbReference type="PANTHER" id="PTHR11655:SF16">
    <property type="entry name" value="60S RIBOSOMAL PROTEIN L9"/>
    <property type="match status" value="1"/>
</dbReference>
<dbReference type="InterPro" id="IPR020040">
    <property type="entry name" value="Ribosomal_uL6_a/b-dom"/>
</dbReference>
<evidence type="ECO:0000256" key="3">
    <source>
        <dbReference type="ARBA" id="ARBA00023274"/>
    </source>
</evidence>
<dbReference type="AlphaFoldDB" id="A0A261Y1Y0"/>
<dbReference type="PROSITE" id="PS00700">
    <property type="entry name" value="RIBOSOMAL_L6_2"/>
    <property type="match status" value="1"/>
</dbReference>
<feature type="domain" description="Large ribosomal subunit protein uL6 alpha-beta" evidence="4">
    <location>
        <begin position="117"/>
        <end position="196"/>
    </location>
</feature>
<reference evidence="5 6" key="1">
    <citation type="journal article" date="2017" name="Mycologia">
        <title>Bifiguratus adelaidae, gen. et sp. nov., a new member of Mucoromycotina in endophytic and soil-dwelling habitats.</title>
        <authorList>
            <person name="Torres-Cruz T.J."/>
            <person name="Billingsley Tobias T.L."/>
            <person name="Almatruk M."/>
            <person name="Hesse C."/>
            <person name="Kuske C.R."/>
            <person name="Desiro A."/>
            <person name="Benucci G.M."/>
            <person name="Bonito G."/>
            <person name="Stajich J.E."/>
            <person name="Dunlap C."/>
            <person name="Arnold A.E."/>
            <person name="Porras-Alfaro A."/>
        </authorList>
    </citation>
    <scope>NUCLEOTIDE SEQUENCE [LARGE SCALE GENOMIC DNA]</scope>
    <source>
        <strain evidence="5 6">AZ0501</strain>
    </source>
</reference>
<name>A0A261Y1Y0_9FUNG</name>
<evidence type="ECO:0000259" key="4">
    <source>
        <dbReference type="Pfam" id="PF00347"/>
    </source>
</evidence>
<dbReference type="GO" id="GO:0002181">
    <property type="term" value="P:cytoplasmic translation"/>
    <property type="evidence" value="ECO:0007669"/>
    <property type="project" value="TreeGrafter"/>
</dbReference>
<evidence type="ECO:0000256" key="1">
    <source>
        <dbReference type="ARBA" id="ARBA00009356"/>
    </source>
</evidence>
<dbReference type="FunFam" id="3.90.930.12:FF:000004">
    <property type="entry name" value="60S ribosomal protein L9"/>
    <property type="match status" value="1"/>
</dbReference>
<gene>
    <name evidence="5" type="ORF">BZG36_02037</name>
</gene>
<dbReference type="InterPro" id="IPR036789">
    <property type="entry name" value="Ribosomal_uL6-like_a/b-dom_sf"/>
</dbReference>
<dbReference type="EMBL" id="MVBO01000034">
    <property type="protein sequence ID" value="OZJ04615.1"/>
    <property type="molecule type" value="Genomic_DNA"/>
</dbReference>
<organism evidence="5 6">
    <name type="scientific">Bifiguratus adelaidae</name>
    <dbReference type="NCBI Taxonomy" id="1938954"/>
    <lineage>
        <taxon>Eukaryota</taxon>
        <taxon>Fungi</taxon>
        <taxon>Fungi incertae sedis</taxon>
        <taxon>Mucoromycota</taxon>
        <taxon>Mucoromycotina</taxon>
        <taxon>Endogonomycetes</taxon>
        <taxon>Endogonales</taxon>
        <taxon>Endogonales incertae sedis</taxon>
        <taxon>Bifiguratus</taxon>
    </lineage>
</organism>
<dbReference type="Proteomes" id="UP000242875">
    <property type="component" value="Unassembled WGS sequence"/>
</dbReference>
<dbReference type="FunFam" id="3.90.930.12:FF:000003">
    <property type="entry name" value="60S ribosomal protein L9"/>
    <property type="match status" value="1"/>
</dbReference>
<dbReference type="GO" id="GO:0019843">
    <property type="term" value="F:rRNA binding"/>
    <property type="evidence" value="ECO:0007669"/>
    <property type="project" value="InterPro"/>
</dbReference>
<feature type="domain" description="Large ribosomal subunit protein uL6 alpha-beta" evidence="4">
    <location>
        <begin position="32"/>
        <end position="105"/>
    </location>
</feature>